<dbReference type="OrthoDB" id="3191568at2759"/>
<dbReference type="EMBL" id="SGPK01000156">
    <property type="protein sequence ID" value="THH07182.1"/>
    <property type="molecule type" value="Genomic_DNA"/>
</dbReference>
<comment type="caution">
    <text evidence="2">The sequence shown here is derived from an EMBL/GenBank/DDBJ whole genome shotgun (WGS) entry which is preliminary data.</text>
</comment>
<name>A0A4S4L6N9_9AGAM</name>
<evidence type="ECO:0000256" key="1">
    <source>
        <dbReference type="SAM" id="MobiDB-lite"/>
    </source>
</evidence>
<protein>
    <submittedName>
        <fullName evidence="2">Uncharacterized protein</fullName>
    </submittedName>
</protein>
<proteinExistence type="predicted"/>
<dbReference type="AlphaFoldDB" id="A0A4S4L6N9"/>
<feature type="region of interest" description="Disordered" evidence="1">
    <location>
        <begin position="1"/>
        <end position="43"/>
    </location>
</feature>
<keyword evidence="3" id="KW-1185">Reference proteome</keyword>
<reference evidence="2 3" key="1">
    <citation type="submission" date="2019-02" db="EMBL/GenBank/DDBJ databases">
        <title>Genome sequencing of the rare red list fungi Phellinidium pouzarii.</title>
        <authorList>
            <person name="Buettner E."/>
            <person name="Kellner H."/>
        </authorList>
    </citation>
    <scope>NUCLEOTIDE SEQUENCE [LARGE SCALE GENOMIC DNA]</scope>
    <source>
        <strain evidence="2 3">DSM 108285</strain>
    </source>
</reference>
<sequence length="153" mass="16337">MSSLTHINPFVQGGWDSEGPWPNDGSNSPATSSHSSGSTRGNDAVSQWFPAQSSYGVLPLAATPGVLPPGLLGAPVTFRFMACGNQTNIAVVGPGTRTIYRMKTNSTHTYVSIQTGIVAIINWAGTEPILELGGRSYRTSEYLRDSRDAQHTR</sequence>
<evidence type="ECO:0000313" key="2">
    <source>
        <dbReference type="EMBL" id="THH07182.1"/>
    </source>
</evidence>
<organism evidence="2 3">
    <name type="scientific">Phellinidium pouzarii</name>
    <dbReference type="NCBI Taxonomy" id="167371"/>
    <lineage>
        <taxon>Eukaryota</taxon>
        <taxon>Fungi</taxon>
        <taxon>Dikarya</taxon>
        <taxon>Basidiomycota</taxon>
        <taxon>Agaricomycotina</taxon>
        <taxon>Agaricomycetes</taxon>
        <taxon>Hymenochaetales</taxon>
        <taxon>Hymenochaetaceae</taxon>
        <taxon>Phellinidium</taxon>
    </lineage>
</organism>
<dbReference type="Proteomes" id="UP000308199">
    <property type="component" value="Unassembled WGS sequence"/>
</dbReference>
<feature type="compositionally biased region" description="Low complexity" evidence="1">
    <location>
        <begin position="26"/>
        <end position="38"/>
    </location>
</feature>
<gene>
    <name evidence="2" type="ORF">EW145_g3562</name>
</gene>
<accession>A0A4S4L6N9</accession>
<evidence type="ECO:0000313" key="3">
    <source>
        <dbReference type="Proteomes" id="UP000308199"/>
    </source>
</evidence>